<protein>
    <submittedName>
        <fullName evidence="5">DNA-binding transcriptional regulator, AcrR family</fullName>
    </submittedName>
</protein>
<dbReference type="Pfam" id="PF00440">
    <property type="entry name" value="TetR_N"/>
    <property type="match status" value="1"/>
</dbReference>
<dbReference type="SUPFAM" id="SSF48498">
    <property type="entry name" value="Tetracyclin repressor-like, C-terminal domain"/>
    <property type="match status" value="1"/>
</dbReference>
<evidence type="ECO:0000256" key="3">
    <source>
        <dbReference type="SAM" id="MobiDB-lite"/>
    </source>
</evidence>
<dbReference type="PRINTS" id="PR00455">
    <property type="entry name" value="HTHTETR"/>
</dbReference>
<dbReference type="Gene3D" id="1.10.357.10">
    <property type="entry name" value="Tetracycline Repressor, domain 2"/>
    <property type="match status" value="1"/>
</dbReference>
<dbReference type="InterPro" id="IPR036271">
    <property type="entry name" value="Tet_transcr_reg_TetR-rel_C_sf"/>
</dbReference>
<keyword evidence="1 2" id="KW-0238">DNA-binding</keyword>
<organism evidence="5 6">
    <name type="scientific">Tranquillimonas rosea</name>
    <dbReference type="NCBI Taxonomy" id="641238"/>
    <lineage>
        <taxon>Bacteria</taxon>
        <taxon>Pseudomonadati</taxon>
        <taxon>Pseudomonadota</taxon>
        <taxon>Alphaproteobacteria</taxon>
        <taxon>Rhodobacterales</taxon>
        <taxon>Roseobacteraceae</taxon>
        <taxon>Tranquillimonas</taxon>
    </lineage>
</organism>
<dbReference type="InterPro" id="IPR041474">
    <property type="entry name" value="NicS_C"/>
</dbReference>
<keyword evidence="6" id="KW-1185">Reference proteome</keyword>
<dbReference type="PANTHER" id="PTHR30328">
    <property type="entry name" value="TRANSCRIPTIONAL REPRESSOR"/>
    <property type="match status" value="1"/>
</dbReference>
<dbReference type="PANTHER" id="PTHR30328:SF54">
    <property type="entry name" value="HTH-TYPE TRANSCRIPTIONAL REPRESSOR SCO4008"/>
    <property type="match status" value="1"/>
</dbReference>
<dbReference type="PROSITE" id="PS50977">
    <property type="entry name" value="HTH_TETR_2"/>
    <property type="match status" value="1"/>
</dbReference>
<evidence type="ECO:0000313" key="5">
    <source>
        <dbReference type="EMBL" id="SES34538.1"/>
    </source>
</evidence>
<name>A0A1H9WKX0_9RHOB</name>
<evidence type="ECO:0000313" key="6">
    <source>
        <dbReference type="Proteomes" id="UP000198885"/>
    </source>
</evidence>
<reference evidence="5 6" key="1">
    <citation type="submission" date="2016-10" db="EMBL/GenBank/DDBJ databases">
        <authorList>
            <person name="de Groot N.N."/>
        </authorList>
    </citation>
    <scope>NUCLEOTIDE SEQUENCE [LARGE SCALE GENOMIC DNA]</scope>
    <source>
        <strain evidence="5 6">DSM 23042</strain>
    </source>
</reference>
<dbReference type="RefSeq" id="WP_218142557.1">
    <property type="nucleotide sequence ID" value="NZ_CBDDGO010000004.1"/>
</dbReference>
<evidence type="ECO:0000259" key="4">
    <source>
        <dbReference type="PROSITE" id="PS50977"/>
    </source>
</evidence>
<dbReference type="AlphaFoldDB" id="A0A1H9WKX0"/>
<dbReference type="Proteomes" id="UP000198885">
    <property type="component" value="Unassembled WGS sequence"/>
</dbReference>
<feature type="region of interest" description="Disordered" evidence="3">
    <location>
        <begin position="1"/>
        <end position="25"/>
    </location>
</feature>
<sequence>MTERKGGLAAAKQRPAPRRARKRDADASRAAILQAALEEFSVYGHSGARVDRIAENAGISKPLIYDYFGNKDAVYAAALREAYVQIRDGEEELHLESFSPSEAIRRLVHFTMQHFWEKPWFISMLNTENLRRGETVQDLHDAADIQSVLVTKLTEILRQGAEAGEFRDDVNPVEFYIYIASLCYFPVSNRFTLEAVFKVQVTEDWLRDRAETAADMLLAYLRKSPTA</sequence>
<dbReference type="STRING" id="641238.SAMN04490244_11189"/>
<feature type="DNA-binding region" description="H-T-H motif" evidence="2">
    <location>
        <begin position="49"/>
        <end position="68"/>
    </location>
</feature>
<proteinExistence type="predicted"/>
<dbReference type="EMBL" id="FOGU01000011">
    <property type="protein sequence ID" value="SES34538.1"/>
    <property type="molecule type" value="Genomic_DNA"/>
</dbReference>
<evidence type="ECO:0000256" key="1">
    <source>
        <dbReference type="ARBA" id="ARBA00023125"/>
    </source>
</evidence>
<dbReference type="GO" id="GO:0003677">
    <property type="term" value="F:DNA binding"/>
    <property type="evidence" value="ECO:0007669"/>
    <property type="project" value="UniProtKB-UniRule"/>
</dbReference>
<feature type="domain" description="HTH tetR-type" evidence="4">
    <location>
        <begin position="26"/>
        <end position="86"/>
    </location>
</feature>
<dbReference type="InterPro" id="IPR009057">
    <property type="entry name" value="Homeodomain-like_sf"/>
</dbReference>
<dbReference type="SUPFAM" id="SSF46689">
    <property type="entry name" value="Homeodomain-like"/>
    <property type="match status" value="1"/>
</dbReference>
<dbReference type="InterPro" id="IPR001647">
    <property type="entry name" value="HTH_TetR"/>
</dbReference>
<accession>A0A1H9WKX0</accession>
<gene>
    <name evidence="5" type="ORF">SAMN04490244_11189</name>
</gene>
<dbReference type="Pfam" id="PF17938">
    <property type="entry name" value="TetR_C_29"/>
    <property type="match status" value="1"/>
</dbReference>
<dbReference type="InterPro" id="IPR050109">
    <property type="entry name" value="HTH-type_TetR-like_transc_reg"/>
</dbReference>
<evidence type="ECO:0000256" key="2">
    <source>
        <dbReference type="PROSITE-ProRule" id="PRU00335"/>
    </source>
</evidence>